<gene>
    <name evidence="1" type="ORF">QJ036_12490</name>
</gene>
<protein>
    <submittedName>
        <fullName evidence="1">Sporulation initiation factor Spo0A C-terminal domain-containing protein</fullName>
    </submittedName>
</protein>
<sequence>MNMNEIIREVARRYNTTPEKVYAEMQIAIDAALMNKDPEIQKEWAKVPFSGERPAPEDVIIYLADKLNKLRNTVS</sequence>
<dbReference type="GO" id="GO:0003743">
    <property type="term" value="F:translation initiation factor activity"/>
    <property type="evidence" value="ECO:0007669"/>
    <property type="project" value="UniProtKB-KW"/>
</dbReference>
<evidence type="ECO:0000313" key="2">
    <source>
        <dbReference type="Proteomes" id="UP001300383"/>
    </source>
</evidence>
<keyword evidence="1" id="KW-0648">Protein biosynthesis</keyword>
<dbReference type="Gene3D" id="1.10.10.10">
    <property type="entry name" value="Winged helix-like DNA-binding domain superfamily/Winged helix DNA-binding domain"/>
    <property type="match status" value="1"/>
</dbReference>
<organism evidence="1 2">
    <name type="scientific">Fusibacillus kribbianus</name>
    <dbReference type="NCBI Taxonomy" id="3044208"/>
    <lineage>
        <taxon>Bacteria</taxon>
        <taxon>Bacillati</taxon>
        <taxon>Bacillota</taxon>
        <taxon>Clostridia</taxon>
        <taxon>Lachnospirales</taxon>
        <taxon>Lachnospiraceae</taxon>
        <taxon>Fusibacillus</taxon>
    </lineage>
</organism>
<evidence type="ECO:0000313" key="1">
    <source>
        <dbReference type="EMBL" id="MDI9243267.1"/>
    </source>
</evidence>
<dbReference type="GO" id="GO:0005737">
    <property type="term" value="C:cytoplasm"/>
    <property type="evidence" value="ECO:0007669"/>
    <property type="project" value="InterPro"/>
</dbReference>
<dbReference type="GO" id="GO:0005509">
    <property type="term" value="F:calcium ion binding"/>
    <property type="evidence" value="ECO:0007669"/>
    <property type="project" value="InterPro"/>
</dbReference>
<dbReference type="EMBL" id="JASGBQ010000029">
    <property type="protein sequence ID" value="MDI9243267.1"/>
    <property type="molecule type" value="Genomic_DNA"/>
</dbReference>
<dbReference type="Proteomes" id="UP001300383">
    <property type="component" value="Unassembled WGS sequence"/>
</dbReference>
<keyword evidence="1" id="KW-0396">Initiation factor</keyword>
<proteinExistence type="predicted"/>
<name>A0AAP4EYR2_9FIRM</name>
<dbReference type="GO" id="GO:0042173">
    <property type="term" value="P:regulation of sporulation resulting in formation of a cellular spore"/>
    <property type="evidence" value="ECO:0007669"/>
    <property type="project" value="InterPro"/>
</dbReference>
<comment type="caution">
    <text evidence="1">The sequence shown here is derived from an EMBL/GenBank/DDBJ whole genome shotgun (WGS) entry which is preliminary data.</text>
</comment>
<dbReference type="RefSeq" id="WP_283231693.1">
    <property type="nucleotide sequence ID" value="NZ_JASGBQ010000029.1"/>
</dbReference>
<accession>A0AAP4EYR2</accession>
<dbReference type="GO" id="GO:0003700">
    <property type="term" value="F:DNA-binding transcription factor activity"/>
    <property type="evidence" value="ECO:0007669"/>
    <property type="project" value="InterPro"/>
</dbReference>
<dbReference type="AlphaFoldDB" id="A0AAP4EYR2"/>
<dbReference type="InterPro" id="IPR016032">
    <property type="entry name" value="Sig_transdc_resp-reg_C-effctor"/>
</dbReference>
<keyword evidence="2" id="KW-1185">Reference proteome</keyword>
<dbReference type="SUPFAM" id="SSF46894">
    <property type="entry name" value="C-terminal effector domain of the bipartite response regulators"/>
    <property type="match status" value="1"/>
</dbReference>
<dbReference type="GO" id="GO:0003677">
    <property type="term" value="F:DNA binding"/>
    <property type="evidence" value="ECO:0007669"/>
    <property type="project" value="InterPro"/>
</dbReference>
<dbReference type="InterPro" id="IPR036388">
    <property type="entry name" value="WH-like_DNA-bd_sf"/>
</dbReference>
<reference evidence="1 2" key="1">
    <citation type="submission" date="2023-05" db="EMBL/GenBank/DDBJ databases">
        <title>[ruminococcus] sp. nov., isolated from a pig farm feces dump.</title>
        <authorList>
            <person name="Chang Y.-H."/>
        </authorList>
    </citation>
    <scope>NUCLEOTIDE SEQUENCE [LARGE SCALE GENOMIC DNA]</scope>
    <source>
        <strain evidence="1 2">YH-rum2234</strain>
    </source>
</reference>